<proteinExistence type="predicted"/>
<dbReference type="Proteomes" id="UP001055879">
    <property type="component" value="Linkage Group LG13"/>
</dbReference>
<reference evidence="1 2" key="2">
    <citation type="journal article" date="2022" name="Mol. Ecol. Resour.">
        <title>The genomes of chicory, endive, great burdock and yacon provide insights into Asteraceae paleo-polyploidization history and plant inulin production.</title>
        <authorList>
            <person name="Fan W."/>
            <person name="Wang S."/>
            <person name="Wang H."/>
            <person name="Wang A."/>
            <person name="Jiang F."/>
            <person name="Liu H."/>
            <person name="Zhao H."/>
            <person name="Xu D."/>
            <person name="Zhang Y."/>
        </authorList>
    </citation>
    <scope>NUCLEOTIDE SEQUENCE [LARGE SCALE GENOMIC DNA]</scope>
    <source>
        <strain evidence="2">cv. Niubang</strain>
    </source>
</reference>
<dbReference type="EMBL" id="CM042059">
    <property type="protein sequence ID" value="KAI3681009.1"/>
    <property type="molecule type" value="Genomic_DNA"/>
</dbReference>
<name>A0ACB8Y8J9_ARCLA</name>
<organism evidence="1 2">
    <name type="scientific">Arctium lappa</name>
    <name type="common">Greater burdock</name>
    <name type="synonym">Lappa major</name>
    <dbReference type="NCBI Taxonomy" id="4217"/>
    <lineage>
        <taxon>Eukaryota</taxon>
        <taxon>Viridiplantae</taxon>
        <taxon>Streptophyta</taxon>
        <taxon>Embryophyta</taxon>
        <taxon>Tracheophyta</taxon>
        <taxon>Spermatophyta</taxon>
        <taxon>Magnoliopsida</taxon>
        <taxon>eudicotyledons</taxon>
        <taxon>Gunneridae</taxon>
        <taxon>Pentapetalae</taxon>
        <taxon>asterids</taxon>
        <taxon>campanulids</taxon>
        <taxon>Asterales</taxon>
        <taxon>Asteraceae</taxon>
        <taxon>Carduoideae</taxon>
        <taxon>Cardueae</taxon>
        <taxon>Arctiinae</taxon>
        <taxon>Arctium</taxon>
    </lineage>
</organism>
<keyword evidence="2" id="KW-1185">Reference proteome</keyword>
<accession>A0ACB8Y8J9</accession>
<comment type="caution">
    <text evidence="1">The sequence shown here is derived from an EMBL/GenBank/DDBJ whole genome shotgun (WGS) entry which is preliminary data.</text>
</comment>
<evidence type="ECO:0000313" key="2">
    <source>
        <dbReference type="Proteomes" id="UP001055879"/>
    </source>
</evidence>
<protein>
    <submittedName>
        <fullName evidence="1">Uncharacterized protein</fullName>
    </submittedName>
</protein>
<gene>
    <name evidence="1" type="ORF">L6452_35790</name>
</gene>
<sequence>MAAATPSLSLNSGRWFTVADGSRSNQDLGVHGRRWFTDLGVQSMVLRSAKKMVVACRVDVHDLPIIDEDENHRDDIRFGGYSTSG</sequence>
<reference evidence="2" key="1">
    <citation type="journal article" date="2022" name="Mol. Ecol. Resour.">
        <title>The genomes of chicory, endive, great burdock and yacon provide insights into Asteraceae palaeo-polyploidization history and plant inulin production.</title>
        <authorList>
            <person name="Fan W."/>
            <person name="Wang S."/>
            <person name="Wang H."/>
            <person name="Wang A."/>
            <person name="Jiang F."/>
            <person name="Liu H."/>
            <person name="Zhao H."/>
            <person name="Xu D."/>
            <person name="Zhang Y."/>
        </authorList>
    </citation>
    <scope>NUCLEOTIDE SEQUENCE [LARGE SCALE GENOMIC DNA]</scope>
    <source>
        <strain evidence="2">cv. Niubang</strain>
    </source>
</reference>
<evidence type="ECO:0000313" key="1">
    <source>
        <dbReference type="EMBL" id="KAI3681009.1"/>
    </source>
</evidence>